<gene>
    <name evidence="2" type="ORF">DLJ74_07215</name>
</gene>
<reference evidence="2 3" key="1">
    <citation type="submission" date="2018-05" db="EMBL/GenBank/DDBJ databases">
        <title>Genomic analysis of Gracilibacillus dipsosauri DD1 reveals novel features of a salt-tolerant amylase.</title>
        <authorList>
            <person name="Deutch C.E."/>
            <person name="Yang S."/>
        </authorList>
    </citation>
    <scope>NUCLEOTIDE SEQUENCE [LARGE SCALE GENOMIC DNA]</scope>
    <source>
        <strain evidence="2 3">DD1</strain>
    </source>
</reference>
<dbReference type="SUPFAM" id="SSF51735">
    <property type="entry name" value="NAD(P)-binding Rossmann-fold domains"/>
    <property type="match status" value="1"/>
</dbReference>
<name>A0A317L079_9BACI</name>
<accession>A0A317L079</accession>
<sequence length="298" mass="34008">MVKMLKLGIIGMNEGNGHPYSWSAICNGYDPEYMQDCPFPTIPQYLSEKKFPDDAIKCAKVTHIWTQDRTISQHIARSANIAHIVDKKEEMIGKVDAILLARDDYENHLINSEIFIEAGLPIYIDKPLAIHRKKAEEILLKEKEKGQIFSCSALKYATEYNLAKDRLKRVGKIKSIHAVVMKSWEKYAIHVIDPILRLIGYHHLIQSSTVTKSDGAVHVNYLTQDDVLINITVVEEAIYLPFRITLIGTDDYMELEMKDTFLAFKSSLEKFIGIVTRKEAPLSHEEMLKTVEFIEAGI</sequence>
<dbReference type="Proteomes" id="UP000245624">
    <property type="component" value="Unassembled WGS sequence"/>
</dbReference>
<dbReference type="GO" id="GO:0000166">
    <property type="term" value="F:nucleotide binding"/>
    <property type="evidence" value="ECO:0007669"/>
    <property type="project" value="InterPro"/>
</dbReference>
<dbReference type="AlphaFoldDB" id="A0A317L079"/>
<dbReference type="InterPro" id="IPR000683">
    <property type="entry name" value="Gfo/Idh/MocA-like_OxRdtase_N"/>
</dbReference>
<comment type="caution">
    <text evidence="2">The sequence shown here is derived from an EMBL/GenBank/DDBJ whole genome shotgun (WGS) entry which is preliminary data.</text>
</comment>
<evidence type="ECO:0000259" key="1">
    <source>
        <dbReference type="Pfam" id="PF01408"/>
    </source>
</evidence>
<evidence type="ECO:0000313" key="3">
    <source>
        <dbReference type="Proteomes" id="UP000245624"/>
    </source>
</evidence>
<dbReference type="OrthoDB" id="128220at2"/>
<dbReference type="InterPro" id="IPR036291">
    <property type="entry name" value="NAD(P)-bd_dom_sf"/>
</dbReference>
<dbReference type="Gene3D" id="3.40.50.720">
    <property type="entry name" value="NAD(P)-binding Rossmann-like Domain"/>
    <property type="match status" value="1"/>
</dbReference>
<evidence type="ECO:0000313" key="2">
    <source>
        <dbReference type="EMBL" id="PWU68238.1"/>
    </source>
</evidence>
<dbReference type="Pfam" id="PF01408">
    <property type="entry name" value="GFO_IDH_MocA"/>
    <property type="match status" value="1"/>
</dbReference>
<keyword evidence="3" id="KW-1185">Reference proteome</keyword>
<proteinExistence type="predicted"/>
<organism evidence="2 3">
    <name type="scientific">Gracilibacillus dipsosauri</name>
    <dbReference type="NCBI Taxonomy" id="178340"/>
    <lineage>
        <taxon>Bacteria</taxon>
        <taxon>Bacillati</taxon>
        <taxon>Bacillota</taxon>
        <taxon>Bacilli</taxon>
        <taxon>Bacillales</taxon>
        <taxon>Bacillaceae</taxon>
        <taxon>Gracilibacillus</taxon>
    </lineage>
</organism>
<feature type="domain" description="Gfo/Idh/MocA-like oxidoreductase N-terminal" evidence="1">
    <location>
        <begin position="57"/>
        <end position="150"/>
    </location>
</feature>
<protein>
    <recommendedName>
        <fullName evidence="1">Gfo/Idh/MocA-like oxidoreductase N-terminal domain-containing protein</fullName>
    </recommendedName>
</protein>
<dbReference type="EMBL" id="QGTD01000008">
    <property type="protein sequence ID" value="PWU68238.1"/>
    <property type="molecule type" value="Genomic_DNA"/>
</dbReference>